<accession>A0ABW1J5C5</accession>
<reference evidence="2" key="1">
    <citation type="journal article" date="2019" name="Int. J. Syst. Evol. Microbiol.">
        <title>The Global Catalogue of Microorganisms (GCM) 10K type strain sequencing project: providing services to taxonomists for standard genome sequencing and annotation.</title>
        <authorList>
            <consortium name="The Broad Institute Genomics Platform"/>
            <consortium name="The Broad Institute Genome Sequencing Center for Infectious Disease"/>
            <person name="Wu L."/>
            <person name="Ma J."/>
        </authorList>
    </citation>
    <scope>NUCLEOTIDE SEQUENCE [LARGE SCALE GENOMIC DNA]</scope>
    <source>
        <strain evidence="2">CCM 8391</strain>
    </source>
</reference>
<sequence length="266" mass="28650">MQVHTAQLPGAETSADRVIVTPDAVIVLDGASAFLPVDVEPGTYAETLGRDIAAELHQAAGRPIADAVAEAIRRTTEKLDLRPGASPSSTVAILRARPGAADLYVLGDSPIHYGIGHRQHSLADDRLSTVATPEREHYLAQLRAGHGYDDAHHAALVQLQRAQQQARNAEGGYWIAETDPAAAHHALTTTVDRDMIEWAVLATDGAADLIEHAGHRWHHIAQHDGAQLAALLARIHEWEDTSDPDGRHLPRAKRHDDKTIAALASI</sequence>
<gene>
    <name evidence="1" type="ORF">ACFQE5_17600</name>
</gene>
<dbReference type="RefSeq" id="WP_379586855.1">
    <property type="nucleotide sequence ID" value="NZ_JBHSQW010000035.1"/>
</dbReference>
<proteinExistence type="predicted"/>
<organism evidence="1 2">
    <name type="scientific">Pseudonocardia hispaniensis</name>
    <dbReference type="NCBI Taxonomy" id="904933"/>
    <lineage>
        <taxon>Bacteria</taxon>
        <taxon>Bacillati</taxon>
        <taxon>Actinomycetota</taxon>
        <taxon>Actinomycetes</taxon>
        <taxon>Pseudonocardiales</taxon>
        <taxon>Pseudonocardiaceae</taxon>
        <taxon>Pseudonocardia</taxon>
    </lineage>
</organism>
<evidence type="ECO:0008006" key="3">
    <source>
        <dbReference type="Google" id="ProtNLM"/>
    </source>
</evidence>
<protein>
    <recommendedName>
        <fullName evidence="3">Protein phosphatase 2C-like protein</fullName>
    </recommendedName>
</protein>
<keyword evidence="2" id="KW-1185">Reference proteome</keyword>
<evidence type="ECO:0000313" key="2">
    <source>
        <dbReference type="Proteomes" id="UP001596302"/>
    </source>
</evidence>
<dbReference type="Proteomes" id="UP001596302">
    <property type="component" value="Unassembled WGS sequence"/>
</dbReference>
<evidence type="ECO:0000313" key="1">
    <source>
        <dbReference type="EMBL" id="MFC5996023.1"/>
    </source>
</evidence>
<dbReference type="EMBL" id="JBHSQW010000035">
    <property type="protein sequence ID" value="MFC5996023.1"/>
    <property type="molecule type" value="Genomic_DNA"/>
</dbReference>
<comment type="caution">
    <text evidence="1">The sequence shown here is derived from an EMBL/GenBank/DDBJ whole genome shotgun (WGS) entry which is preliminary data.</text>
</comment>
<name>A0ABW1J5C5_9PSEU</name>